<dbReference type="InterPro" id="IPR016064">
    <property type="entry name" value="NAD/diacylglycerol_kinase_sf"/>
</dbReference>
<dbReference type="InterPro" id="IPR001206">
    <property type="entry name" value="Diacylglycerol_kinase_cat_dom"/>
</dbReference>
<dbReference type="InterPro" id="IPR036938">
    <property type="entry name" value="PAP2/HPO_sf"/>
</dbReference>
<keyword evidence="2" id="KW-1003">Cell membrane</keyword>
<dbReference type="Pfam" id="PF01569">
    <property type="entry name" value="PAP2"/>
    <property type="match status" value="1"/>
</dbReference>
<organism evidence="8 9">
    <name type="scientific">Streptomyces gossypii</name>
    <dbReference type="NCBI Taxonomy" id="2883101"/>
    <lineage>
        <taxon>Bacteria</taxon>
        <taxon>Bacillati</taxon>
        <taxon>Actinomycetota</taxon>
        <taxon>Actinomycetes</taxon>
        <taxon>Kitasatosporales</taxon>
        <taxon>Streptomycetaceae</taxon>
        <taxon>Streptomyces</taxon>
    </lineage>
</organism>
<protein>
    <submittedName>
        <fullName evidence="8">Phosphatase PAP2 family protein</fullName>
    </submittedName>
</protein>
<dbReference type="RefSeq" id="WP_260218732.1">
    <property type="nucleotide sequence ID" value="NZ_JAJAGO010000007.1"/>
</dbReference>
<evidence type="ECO:0000256" key="5">
    <source>
        <dbReference type="ARBA" id="ARBA00022989"/>
    </source>
</evidence>
<evidence type="ECO:0000256" key="1">
    <source>
        <dbReference type="ARBA" id="ARBA00004651"/>
    </source>
</evidence>
<accession>A0ABT2JUI5</accession>
<evidence type="ECO:0000256" key="6">
    <source>
        <dbReference type="ARBA" id="ARBA00023136"/>
    </source>
</evidence>
<dbReference type="SUPFAM" id="SSF48317">
    <property type="entry name" value="Acid phosphatase/Vanadium-dependent haloperoxidase"/>
    <property type="match status" value="1"/>
</dbReference>
<comment type="caution">
    <text evidence="8">The sequence shown here is derived from an EMBL/GenBank/DDBJ whole genome shotgun (WGS) entry which is preliminary data.</text>
</comment>
<keyword evidence="4" id="KW-0378">Hydrolase</keyword>
<keyword evidence="3" id="KW-0812">Transmembrane</keyword>
<dbReference type="Proteomes" id="UP001156389">
    <property type="component" value="Unassembled WGS sequence"/>
</dbReference>
<dbReference type="EMBL" id="JAJAGO010000007">
    <property type="protein sequence ID" value="MCT2591401.1"/>
    <property type="molecule type" value="Genomic_DNA"/>
</dbReference>
<name>A0ABT2JUI5_9ACTN</name>
<evidence type="ECO:0000256" key="2">
    <source>
        <dbReference type="ARBA" id="ARBA00022475"/>
    </source>
</evidence>
<keyword evidence="5" id="KW-1133">Transmembrane helix</keyword>
<keyword evidence="9" id="KW-1185">Reference proteome</keyword>
<dbReference type="PROSITE" id="PS50146">
    <property type="entry name" value="DAGK"/>
    <property type="match status" value="1"/>
</dbReference>
<dbReference type="SMART" id="SM00014">
    <property type="entry name" value="acidPPc"/>
    <property type="match status" value="1"/>
</dbReference>
<dbReference type="InterPro" id="IPR017438">
    <property type="entry name" value="ATP-NAD_kinase_N"/>
</dbReference>
<dbReference type="InterPro" id="IPR000326">
    <property type="entry name" value="PAP2/HPO"/>
</dbReference>
<dbReference type="SUPFAM" id="SSF111331">
    <property type="entry name" value="NAD kinase/diacylglycerol kinase-like"/>
    <property type="match status" value="1"/>
</dbReference>
<evidence type="ECO:0000256" key="3">
    <source>
        <dbReference type="ARBA" id="ARBA00022692"/>
    </source>
</evidence>
<dbReference type="SMART" id="SM00046">
    <property type="entry name" value="DAGKc"/>
    <property type="match status" value="1"/>
</dbReference>
<dbReference type="PANTHER" id="PTHR14969">
    <property type="entry name" value="SPHINGOSINE-1-PHOSPHATE PHOSPHOHYDROLASE"/>
    <property type="match status" value="1"/>
</dbReference>
<dbReference type="Gene3D" id="1.20.144.10">
    <property type="entry name" value="Phosphatidic acid phosphatase type 2/haloperoxidase"/>
    <property type="match status" value="1"/>
</dbReference>
<feature type="domain" description="DAGKc" evidence="7">
    <location>
        <begin position="271"/>
        <end position="350"/>
    </location>
</feature>
<dbReference type="Gene3D" id="3.40.50.10330">
    <property type="entry name" value="Probable inorganic polyphosphate/atp-NAD kinase, domain 1"/>
    <property type="match status" value="1"/>
</dbReference>
<evidence type="ECO:0000256" key="4">
    <source>
        <dbReference type="ARBA" id="ARBA00022801"/>
    </source>
</evidence>
<dbReference type="Pfam" id="PF00781">
    <property type="entry name" value="DAGK_cat"/>
    <property type="match status" value="1"/>
</dbReference>
<proteinExistence type="predicted"/>
<gene>
    <name evidence="8" type="ORF">LHJ74_16055</name>
</gene>
<dbReference type="Gene3D" id="2.60.200.40">
    <property type="match status" value="1"/>
</dbReference>
<evidence type="ECO:0000259" key="7">
    <source>
        <dbReference type="PROSITE" id="PS50146"/>
    </source>
</evidence>
<evidence type="ECO:0000313" key="8">
    <source>
        <dbReference type="EMBL" id="MCT2591401.1"/>
    </source>
</evidence>
<evidence type="ECO:0000313" key="9">
    <source>
        <dbReference type="Proteomes" id="UP001156389"/>
    </source>
</evidence>
<keyword evidence="6" id="KW-0472">Membrane</keyword>
<comment type="subcellular location">
    <subcellularLocation>
        <location evidence="1">Cell membrane</location>
        <topology evidence="1">Multi-pass membrane protein</topology>
    </subcellularLocation>
</comment>
<dbReference type="PANTHER" id="PTHR14969:SF62">
    <property type="entry name" value="DECAPRENYLPHOSPHORYL-5-PHOSPHORIBOSE PHOSPHATASE RV3807C-RELATED"/>
    <property type="match status" value="1"/>
</dbReference>
<dbReference type="CDD" id="cd01610">
    <property type="entry name" value="PAP2_like"/>
    <property type="match status" value="1"/>
</dbReference>
<sequence length="521" mass="53562">MRTAVTGRWLPHVRRVRAWDRAAFHGVAARHLPGADRVLPRLSRAANHGALWFGVAAGIAATGKPAARRAALRGAASLAVASATVNTLGKGAVRRARPLTDVVPVIRRLHRQPVTTSFPSGHAASASAFAAGVALESPRWGAALVPLAASVAFSRVYTGAHYPGDVLAGAALGGGAALAVRGLAPTHARLPTPARPLADAPALPDGRGLVLVANTSSGGRVGEGAAALVAGPRTLTSVRAALPHAAIVAYDPAEGAEGAEGASETLDEVLEQAAQRAAGIGGVLGVLGGDGTVNAAATAAVRHGLPLMVLPGGTRNHFARALGVETADDACQALRHGEAVAVDLGRFTPGPGESGAAGYFLNTFSLGSYPEMVRIREHWAPRLGAWLAGVLAALRVLRTAGPVEAGLGGRQRALWQLFVGNCSYRGLALAPVRRYDLADGLLDVRALPGGRFARTRLITAALTSVFGRSPVHSAARLRRLRITGIPTGTHLAYDGEVAPAPGELFLDKHHEALTVYRPLKA</sequence>
<reference evidence="8 9" key="1">
    <citation type="submission" date="2021-10" db="EMBL/GenBank/DDBJ databases">
        <title>Streptomyces gossypii sp. nov., isolated from soil collected from cotton field.</title>
        <authorList>
            <person name="Ge X."/>
            <person name="Chen X."/>
            <person name="Liu W."/>
        </authorList>
    </citation>
    <scope>NUCLEOTIDE SEQUENCE [LARGE SCALE GENOMIC DNA]</scope>
    <source>
        <strain evidence="8 9">N2-109</strain>
    </source>
</reference>